<proteinExistence type="predicted"/>
<keyword evidence="2" id="KW-1185">Reference proteome</keyword>
<name>A0A8J5JT09_HOMAM</name>
<feature type="non-terminal residue" evidence="1">
    <location>
        <position position="249"/>
    </location>
</feature>
<protein>
    <submittedName>
        <fullName evidence="1">Uncharacterized protein</fullName>
    </submittedName>
</protein>
<evidence type="ECO:0000313" key="1">
    <source>
        <dbReference type="EMBL" id="KAG7163802.1"/>
    </source>
</evidence>
<comment type="caution">
    <text evidence="1">The sequence shown here is derived from an EMBL/GenBank/DDBJ whole genome shotgun (WGS) entry which is preliminary data.</text>
</comment>
<gene>
    <name evidence="1" type="ORF">Hamer_G031422</name>
</gene>
<dbReference type="EMBL" id="JAHLQT010026250">
    <property type="protein sequence ID" value="KAG7163802.1"/>
    <property type="molecule type" value="Genomic_DNA"/>
</dbReference>
<reference evidence="1" key="1">
    <citation type="journal article" date="2021" name="Sci. Adv.">
        <title>The American lobster genome reveals insights on longevity, neural, and immune adaptations.</title>
        <authorList>
            <person name="Polinski J.M."/>
            <person name="Zimin A.V."/>
            <person name="Clark K.F."/>
            <person name="Kohn A.B."/>
            <person name="Sadowski N."/>
            <person name="Timp W."/>
            <person name="Ptitsyn A."/>
            <person name="Khanna P."/>
            <person name="Romanova D.Y."/>
            <person name="Williams P."/>
            <person name="Greenwood S.J."/>
            <person name="Moroz L.L."/>
            <person name="Walt D.R."/>
            <person name="Bodnar A.G."/>
        </authorList>
    </citation>
    <scope>NUCLEOTIDE SEQUENCE</scope>
    <source>
        <strain evidence="1">GMGI-L3</strain>
    </source>
</reference>
<organism evidence="1 2">
    <name type="scientific">Homarus americanus</name>
    <name type="common">American lobster</name>
    <dbReference type="NCBI Taxonomy" id="6706"/>
    <lineage>
        <taxon>Eukaryota</taxon>
        <taxon>Metazoa</taxon>
        <taxon>Ecdysozoa</taxon>
        <taxon>Arthropoda</taxon>
        <taxon>Crustacea</taxon>
        <taxon>Multicrustacea</taxon>
        <taxon>Malacostraca</taxon>
        <taxon>Eumalacostraca</taxon>
        <taxon>Eucarida</taxon>
        <taxon>Decapoda</taxon>
        <taxon>Pleocyemata</taxon>
        <taxon>Astacidea</taxon>
        <taxon>Nephropoidea</taxon>
        <taxon>Nephropidae</taxon>
        <taxon>Homarus</taxon>
    </lineage>
</organism>
<accession>A0A8J5JT09</accession>
<evidence type="ECO:0000313" key="2">
    <source>
        <dbReference type="Proteomes" id="UP000747542"/>
    </source>
</evidence>
<dbReference type="Proteomes" id="UP000747542">
    <property type="component" value="Unassembled WGS sequence"/>
</dbReference>
<sequence length="249" mass="27935">MCTSTFVSCQCSLAIAAVHTGGTWRPGSIFELLACNLSDESEHYPDEGTGFREFFITMCLRGTTNIVFRAPLIDVCNTCEKLETQIFPEGWWCLRDLFHPVEQGGPGNGVVKMVIPTCSRFPSLHQAPSANNAYYKRKLQDSFGSISKNKEDVPHLQPLAVHLHHWQSSQEGFPVIALEEDFLLLAPEEVNDLRSLRSFRGHDDLRGAGEVQQREVQPVDDPDDTATCPWVLRECSHTPPNCNVDDLDY</sequence>
<dbReference type="AlphaFoldDB" id="A0A8J5JT09"/>